<dbReference type="AlphaFoldDB" id="I0K2N7"/>
<gene>
    <name evidence="2" type="ORF">FAES_0378</name>
</gene>
<feature type="transmembrane region" description="Helical" evidence="1">
    <location>
        <begin position="133"/>
        <end position="158"/>
    </location>
</feature>
<dbReference type="EMBL" id="HE796683">
    <property type="protein sequence ID" value="CCG98390.1"/>
    <property type="molecule type" value="Genomic_DNA"/>
</dbReference>
<keyword evidence="1" id="KW-1133">Transmembrane helix</keyword>
<accession>I0K2N7</accession>
<dbReference type="eggNOG" id="ENOG5032SZF">
    <property type="taxonomic scope" value="Bacteria"/>
</dbReference>
<dbReference type="Pfam" id="PF14079">
    <property type="entry name" value="DUF4260"/>
    <property type="match status" value="1"/>
</dbReference>
<dbReference type="KEGG" id="fae:FAES_0378"/>
<keyword evidence="1" id="KW-0812">Transmembrane</keyword>
<keyword evidence="3" id="KW-1185">Reference proteome</keyword>
<protein>
    <recommendedName>
        <fullName evidence="4">DUF4260 domain-containing protein</fullName>
    </recommendedName>
</protein>
<organism evidence="2 3">
    <name type="scientific">Fibrella aestuarina BUZ 2</name>
    <dbReference type="NCBI Taxonomy" id="1166018"/>
    <lineage>
        <taxon>Bacteria</taxon>
        <taxon>Pseudomonadati</taxon>
        <taxon>Bacteroidota</taxon>
        <taxon>Cytophagia</taxon>
        <taxon>Cytophagales</taxon>
        <taxon>Spirosomataceae</taxon>
        <taxon>Fibrella</taxon>
    </lineage>
</organism>
<reference evidence="2 3" key="1">
    <citation type="journal article" date="2012" name="J. Bacteriol.">
        <title>Genome Sequence of Fibrella aestuarina BUZ 2T, a Filamentous Marine Bacterium.</title>
        <authorList>
            <person name="Filippini M."/>
            <person name="Qi W."/>
            <person name="Blom J."/>
            <person name="Goesmann A."/>
            <person name="Smits T.H."/>
            <person name="Bagheri H.C."/>
        </authorList>
    </citation>
    <scope>NUCLEOTIDE SEQUENCE [LARGE SCALE GENOMIC DNA]</scope>
    <source>
        <strain evidence="3">BUZ 2T</strain>
    </source>
</reference>
<evidence type="ECO:0000313" key="3">
    <source>
        <dbReference type="Proteomes" id="UP000011058"/>
    </source>
</evidence>
<sequence length="207" mass="22617">MCGLPLWGRLLVNKANSAAVSALLTGVLVSGCGLHQVEMNPAEMISLSFVKELGLSAEIPLSGNQNTLRTRMKTLIKVEEAAQFALSIIVFTKLPFVWWVYPVLLLLPDVSMIGYMINAKVGAFTYNVVHHKALAIIVGVVGLFLANNYWLLAGVLLFGHASMDRMFGYGLKYLRGFTFTHLGEVGAPKKSASRESNYSHSAIPTHH</sequence>
<dbReference type="InterPro" id="IPR025356">
    <property type="entry name" value="DUF4260"/>
</dbReference>
<evidence type="ECO:0000256" key="1">
    <source>
        <dbReference type="SAM" id="Phobius"/>
    </source>
</evidence>
<evidence type="ECO:0000313" key="2">
    <source>
        <dbReference type="EMBL" id="CCG98390.1"/>
    </source>
</evidence>
<name>I0K2N7_9BACT</name>
<proteinExistence type="predicted"/>
<dbReference type="Proteomes" id="UP000011058">
    <property type="component" value="Chromosome"/>
</dbReference>
<dbReference type="STRING" id="1166018.FAES_0378"/>
<dbReference type="PATRIC" id="fig|1166018.3.peg.385"/>
<keyword evidence="1" id="KW-0472">Membrane</keyword>
<evidence type="ECO:0008006" key="4">
    <source>
        <dbReference type="Google" id="ProtNLM"/>
    </source>
</evidence>
<dbReference type="HOGENOM" id="CLU_1324747_0_0_10"/>